<reference evidence="3" key="1">
    <citation type="submission" date="2016-09" db="EMBL/GenBank/DDBJ databases">
        <authorList>
            <person name="Varghese N."/>
            <person name="Submissions S."/>
        </authorList>
    </citation>
    <scope>NUCLEOTIDE SEQUENCE [LARGE SCALE GENOMIC DNA]</scope>
    <source>
        <strain evidence="3">JS23</strain>
    </source>
</reference>
<dbReference type="PANTHER" id="PTHR37314">
    <property type="entry name" value="SLR0142 PROTEIN"/>
    <property type="match status" value="1"/>
</dbReference>
<dbReference type="OrthoDB" id="270162at2"/>
<keyword evidence="1" id="KW-0472">Membrane</keyword>
<dbReference type="RefSeq" id="WP_091903371.1">
    <property type="nucleotide sequence ID" value="NZ_FNLO01000001.1"/>
</dbReference>
<feature type="transmembrane region" description="Helical" evidence="1">
    <location>
        <begin position="187"/>
        <end position="206"/>
    </location>
</feature>
<keyword evidence="1" id="KW-0812">Transmembrane</keyword>
<dbReference type="EMBL" id="FNLO01000001">
    <property type="protein sequence ID" value="SDV46034.1"/>
    <property type="molecule type" value="Genomic_DNA"/>
</dbReference>
<dbReference type="Proteomes" id="UP000243719">
    <property type="component" value="Unassembled WGS sequence"/>
</dbReference>
<protein>
    <submittedName>
        <fullName evidence="2">Uncharacterized membrane protein YoaK, UPF0700 family</fullName>
    </submittedName>
</protein>
<dbReference type="AlphaFoldDB" id="A0A1H2PIG7"/>
<dbReference type="STRING" id="1770053.SAMN05216551_10118"/>
<keyword evidence="1" id="KW-1133">Transmembrane helix</keyword>
<dbReference type="InterPro" id="IPR010699">
    <property type="entry name" value="DUF1275"/>
</dbReference>
<evidence type="ECO:0000256" key="1">
    <source>
        <dbReference type="SAM" id="Phobius"/>
    </source>
</evidence>
<organism evidence="2 3">
    <name type="scientific">Chitinasiproducens palmae</name>
    <dbReference type="NCBI Taxonomy" id="1770053"/>
    <lineage>
        <taxon>Bacteria</taxon>
        <taxon>Pseudomonadati</taxon>
        <taxon>Pseudomonadota</taxon>
        <taxon>Betaproteobacteria</taxon>
        <taxon>Burkholderiales</taxon>
        <taxon>Burkholderiaceae</taxon>
        <taxon>Chitinasiproducens</taxon>
    </lineage>
</organism>
<gene>
    <name evidence="2" type="ORF">SAMN05216551_10118</name>
</gene>
<evidence type="ECO:0000313" key="3">
    <source>
        <dbReference type="Proteomes" id="UP000243719"/>
    </source>
</evidence>
<sequence>MLIHHGADRPARLDRRLACSLALIAGALNSAGFYSLGFFAANMTGNVSTGADKIALGDVFSGAVYLLLPVAFIFGAALATMLVEAGLRRRIARIFALSILAEAAMLCVLGVLDMLDHGRGTVLILGLSTLMGFQNAVVTRISNWRVRTTHISGMSTDIGIGLGMLLTMVRHREASASRVEHLERLRLHGMTVLAFCVGGVLGVIAYKALGGVLLFIAAALLAAVTLPGLLRRPLRPVPPAPPAPPMKQER</sequence>
<dbReference type="Pfam" id="PF06912">
    <property type="entry name" value="DUF1275"/>
    <property type="match status" value="1"/>
</dbReference>
<feature type="transmembrane region" description="Helical" evidence="1">
    <location>
        <begin position="118"/>
        <end position="138"/>
    </location>
</feature>
<evidence type="ECO:0000313" key="2">
    <source>
        <dbReference type="EMBL" id="SDV46034.1"/>
    </source>
</evidence>
<accession>A0A1H2PIG7</accession>
<feature type="transmembrane region" description="Helical" evidence="1">
    <location>
        <begin position="63"/>
        <end position="82"/>
    </location>
</feature>
<proteinExistence type="predicted"/>
<feature type="transmembrane region" description="Helical" evidence="1">
    <location>
        <begin position="94"/>
        <end position="112"/>
    </location>
</feature>
<feature type="transmembrane region" description="Helical" evidence="1">
    <location>
        <begin position="21"/>
        <end position="43"/>
    </location>
</feature>
<dbReference type="PANTHER" id="PTHR37314:SF4">
    <property type="entry name" value="UPF0700 TRANSMEMBRANE PROTEIN YOAK"/>
    <property type="match status" value="1"/>
</dbReference>
<feature type="transmembrane region" description="Helical" evidence="1">
    <location>
        <begin position="212"/>
        <end position="230"/>
    </location>
</feature>
<keyword evidence="3" id="KW-1185">Reference proteome</keyword>
<name>A0A1H2PIG7_9BURK</name>